<organism evidence="2 3">
    <name type="scientific">Chelonia mydas</name>
    <name type="common">Green sea-turtle</name>
    <name type="synonym">Chelonia agassizi</name>
    <dbReference type="NCBI Taxonomy" id="8469"/>
    <lineage>
        <taxon>Eukaryota</taxon>
        <taxon>Metazoa</taxon>
        <taxon>Chordata</taxon>
        <taxon>Craniata</taxon>
        <taxon>Vertebrata</taxon>
        <taxon>Euteleostomi</taxon>
        <taxon>Archelosauria</taxon>
        <taxon>Testudinata</taxon>
        <taxon>Testudines</taxon>
        <taxon>Cryptodira</taxon>
        <taxon>Durocryptodira</taxon>
        <taxon>Americhelydia</taxon>
        <taxon>Chelonioidea</taxon>
        <taxon>Cheloniidae</taxon>
        <taxon>Chelonia</taxon>
    </lineage>
</organism>
<accession>M7BF53</accession>
<reference evidence="3" key="1">
    <citation type="journal article" date="2013" name="Nat. Genet.">
        <title>The draft genomes of soft-shell turtle and green sea turtle yield insights into the development and evolution of the turtle-specific body plan.</title>
        <authorList>
            <person name="Wang Z."/>
            <person name="Pascual-Anaya J."/>
            <person name="Zadissa A."/>
            <person name="Li W."/>
            <person name="Niimura Y."/>
            <person name="Huang Z."/>
            <person name="Li C."/>
            <person name="White S."/>
            <person name="Xiong Z."/>
            <person name="Fang D."/>
            <person name="Wang B."/>
            <person name="Ming Y."/>
            <person name="Chen Y."/>
            <person name="Zheng Y."/>
            <person name="Kuraku S."/>
            <person name="Pignatelli M."/>
            <person name="Herrero J."/>
            <person name="Beal K."/>
            <person name="Nozawa M."/>
            <person name="Li Q."/>
            <person name="Wang J."/>
            <person name="Zhang H."/>
            <person name="Yu L."/>
            <person name="Shigenobu S."/>
            <person name="Wang J."/>
            <person name="Liu J."/>
            <person name="Flicek P."/>
            <person name="Searle S."/>
            <person name="Wang J."/>
            <person name="Kuratani S."/>
            <person name="Yin Y."/>
            <person name="Aken B."/>
            <person name="Zhang G."/>
            <person name="Irie N."/>
        </authorList>
    </citation>
    <scope>NUCLEOTIDE SEQUENCE [LARGE SCALE GENOMIC DNA]</scope>
</reference>
<sequence length="106" mass="11837">MVGKQIIGNIQEFVIPIRIRQTLPAPGGLHVVFFFLRLIDWLVPDVPGSLELTIKRERYLAKQALADNQEVLLTVSRESASPGQCARSRRARVSPCPSVKQTRASE</sequence>
<protein>
    <submittedName>
        <fullName evidence="2">Anoctamin-7</fullName>
    </submittedName>
</protein>
<evidence type="ECO:0000256" key="1">
    <source>
        <dbReference type="SAM" id="MobiDB-lite"/>
    </source>
</evidence>
<gene>
    <name evidence="2" type="ORF">UY3_16060</name>
</gene>
<dbReference type="AlphaFoldDB" id="M7BF53"/>
<dbReference type="Proteomes" id="UP000031443">
    <property type="component" value="Unassembled WGS sequence"/>
</dbReference>
<dbReference type="EMBL" id="KB575666">
    <property type="protein sequence ID" value="EMP26842.1"/>
    <property type="molecule type" value="Genomic_DNA"/>
</dbReference>
<feature type="region of interest" description="Disordered" evidence="1">
    <location>
        <begin position="78"/>
        <end position="106"/>
    </location>
</feature>
<name>M7BF53_CHEMY</name>
<evidence type="ECO:0000313" key="3">
    <source>
        <dbReference type="Proteomes" id="UP000031443"/>
    </source>
</evidence>
<evidence type="ECO:0000313" key="2">
    <source>
        <dbReference type="EMBL" id="EMP26842.1"/>
    </source>
</evidence>
<keyword evidence="3" id="KW-1185">Reference proteome</keyword>
<proteinExistence type="predicted"/>